<dbReference type="HOGENOM" id="CLU_007279_0_0_1"/>
<dbReference type="OMA" id="YRIFDEP"/>
<feature type="region of interest" description="Disordered" evidence="1">
    <location>
        <begin position="327"/>
        <end position="356"/>
    </location>
</feature>
<dbReference type="Proteomes" id="UP000007431">
    <property type="component" value="Unassembled WGS sequence"/>
</dbReference>
<name>D8Q7K7_SCHCM</name>
<sequence length="681" mass="75372">MVPQIFQLPIELLTRILLYLDPSSLEAVEEADPRFAAIAQTPTLLKHYATSVAQLRCTSDGDMTIDDLLSQVEAAGSAWRDLKSVCTLRRSVPPDTAGLYELSGGYIFFGKGEQRRGIYFMPLPTPQDPDPEWSLLNIGEYIIDFALSLYEHSLLVAVTSRPDTSASSSSGAGRSGDLLEIRLLEFPSGRPHPLAQQNPIPLLKTPRRNRPPLLGIEIVGDTMVIAAHYPRVRTSGAPIPPSTLNFYNWKEGTLKMTYESGPDSYTTFVFLTEDLILVPNTASRTLEYWRISTTDPKRPAPAAILHLPPLRPRAKVFDIQCRAEPNPRADVPRTFPDPPKKGACNNEQKGKSRMTRTEPPFYPASEEALCIFQVVVLREDHVQENEDAEEDEDEDEINGASENLVLVVHRSAFVKIFEQLMKESIAGNGAHPTESTSLPADSADPSTTPSDSTSSLPSLPWSDWGPPVSRWLDFSRNNHNWITTSCGQRMVATASPLFQSLWDDGLVNLYDFNPYAVEAARKEEAAQQARRAGTPAENQALMNTRLQMFAPAEGLEQWPGVQVVQTPTVSNEAIEGSNIAEDQGWEEDGDGDHSLDLSHSDEGSLDAVSDFMRRNPGVTYVQEANKLPTLFAGKLDSQLPCVVTHSPRHLFYSGVMMDHRRIIGTVPSADGNQDLDIQCFY</sequence>
<gene>
    <name evidence="3" type="ORF">SCHCODRAFT_235416</name>
</gene>
<accession>D8Q7K7</accession>
<feature type="region of interest" description="Disordered" evidence="1">
    <location>
        <begin position="427"/>
        <end position="461"/>
    </location>
</feature>
<evidence type="ECO:0000259" key="2">
    <source>
        <dbReference type="PROSITE" id="PS50181"/>
    </source>
</evidence>
<evidence type="ECO:0000313" key="3">
    <source>
        <dbReference type="EMBL" id="EFI96043.1"/>
    </source>
</evidence>
<proteinExistence type="predicted"/>
<dbReference type="GeneID" id="9587465"/>
<dbReference type="eggNOG" id="ENOG502SM03">
    <property type="taxonomic scope" value="Eukaryota"/>
</dbReference>
<feature type="compositionally biased region" description="Low complexity" evidence="1">
    <location>
        <begin position="439"/>
        <end position="461"/>
    </location>
</feature>
<dbReference type="AlphaFoldDB" id="D8Q7K7"/>
<dbReference type="InterPro" id="IPR036047">
    <property type="entry name" value="F-box-like_dom_sf"/>
</dbReference>
<keyword evidence="4" id="KW-1185">Reference proteome</keyword>
<dbReference type="SUPFAM" id="SSF81383">
    <property type="entry name" value="F-box domain"/>
    <property type="match status" value="1"/>
</dbReference>
<dbReference type="EMBL" id="GL377307">
    <property type="protein sequence ID" value="EFI96043.1"/>
    <property type="molecule type" value="Genomic_DNA"/>
</dbReference>
<organism evidence="4">
    <name type="scientific">Schizophyllum commune (strain H4-8 / FGSC 9210)</name>
    <name type="common">Split gill fungus</name>
    <dbReference type="NCBI Taxonomy" id="578458"/>
    <lineage>
        <taxon>Eukaryota</taxon>
        <taxon>Fungi</taxon>
        <taxon>Dikarya</taxon>
        <taxon>Basidiomycota</taxon>
        <taxon>Agaricomycotina</taxon>
        <taxon>Agaricomycetes</taxon>
        <taxon>Agaricomycetidae</taxon>
        <taxon>Agaricales</taxon>
        <taxon>Schizophyllaceae</taxon>
        <taxon>Schizophyllum</taxon>
    </lineage>
</organism>
<dbReference type="PROSITE" id="PS50181">
    <property type="entry name" value="FBOX"/>
    <property type="match status" value="1"/>
</dbReference>
<feature type="region of interest" description="Disordered" evidence="1">
    <location>
        <begin position="572"/>
        <end position="595"/>
    </location>
</feature>
<dbReference type="VEuPathDB" id="FungiDB:SCHCODRAFT_02544774"/>
<dbReference type="RefSeq" id="XP_003030946.1">
    <property type="nucleotide sequence ID" value="XM_003030900.1"/>
</dbReference>
<dbReference type="InParanoid" id="D8Q7K7"/>
<evidence type="ECO:0000313" key="4">
    <source>
        <dbReference type="Proteomes" id="UP000007431"/>
    </source>
</evidence>
<dbReference type="KEGG" id="scm:SCHCO_02544774"/>
<reference evidence="3 4" key="1">
    <citation type="journal article" date="2010" name="Nat. Biotechnol.">
        <title>Genome sequence of the model mushroom Schizophyllum commune.</title>
        <authorList>
            <person name="Ohm R.A."/>
            <person name="de Jong J.F."/>
            <person name="Lugones L.G."/>
            <person name="Aerts A."/>
            <person name="Kothe E."/>
            <person name="Stajich J.E."/>
            <person name="de Vries R.P."/>
            <person name="Record E."/>
            <person name="Levasseur A."/>
            <person name="Baker S.E."/>
            <person name="Bartholomew K.A."/>
            <person name="Coutinho P.M."/>
            <person name="Erdmann S."/>
            <person name="Fowler T.J."/>
            <person name="Gathman A.C."/>
            <person name="Lombard V."/>
            <person name="Henrissat B."/>
            <person name="Knabe N."/>
            <person name="Kuees U."/>
            <person name="Lilly W.W."/>
            <person name="Lindquist E."/>
            <person name="Lucas S."/>
            <person name="Magnuson J.K."/>
            <person name="Piumi F."/>
            <person name="Raudaskoski M."/>
            <person name="Salamov A."/>
            <person name="Schmutz J."/>
            <person name="Schwarze F.W.M.R."/>
            <person name="vanKuyk P.A."/>
            <person name="Horton J.S."/>
            <person name="Grigoriev I.V."/>
            <person name="Woesten H.A.B."/>
        </authorList>
    </citation>
    <scope>NUCLEOTIDE SEQUENCE [LARGE SCALE GENOMIC DNA]</scope>
    <source>
        <strain evidence="4">H4-8 / FGSC 9210</strain>
    </source>
</reference>
<feature type="domain" description="F-box" evidence="2">
    <location>
        <begin position="2"/>
        <end position="48"/>
    </location>
</feature>
<evidence type="ECO:0000256" key="1">
    <source>
        <dbReference type="SAM" id="MobiDB-lite"/>
    </source>
</evidence>
<protein>
    <recommendedName>
        <fullName evidence="2">F-box domain-containing protein</fullName>
    </recommendedName>
</protein>
<dbReference type="InterPro" id="IPR001810">
    <property type="entry name" value="F-box_dom"/>
</dbReference>
<dbReference type="OrthoDB" id="2751409at2759"/>